<evidence type="ECO:0000256" key="8">
    <source>
        <dbReference type="RuleBase" id="RU367088"/>
    </source>
</evidence>
<keyword evidence="6 8" id="KW-0788">Thiol protease</keyword>
<dbReference type="EC" id="3.4.19.12" evidence="8"/>
<dbReference type="Pfam" id="PF26038">
    <property type="entry name" value="Dimer_MINDY4_N"/>
    <property type="match status" value="1"/>
</dbReference>
<comment type="caution">
    <text evidence="11">The sequence shown here is derived from an EMBL/GenBank/DDBJ whole genome shotgun (WGS) entry which is preliminary data.</text>
</comment>
<dbReference type="EMBL" id="SCEB01214873">
    <property type="protein sequence ID" value="RXM32647.1"/>
    <property type="molecule type" value="Genomic_DNA"/>
</dbReference>
<proteinExistence type="inferred from homology"/>
<dbReference type="GO" id="GO:0004843">
    <property type="term" value="F:cysteine-type deubiquitinase activity"/>
    <property type="evidence" value="ECO:0007669"/>
    <property type="project" value="UniProtKB-UniRule"/>
</dbReference>
<dbReference type="GO" id="GO:0071108">
    <property type="term" value="P:protein K48-linked deubiquitination"/>
    <property type="evidence" value="ECO:0007669"/>
    <property type="project" value="InterPro"/>
</dbReference>
<evidence type="ECO:0000313" key="12">
    <source>
        <dbReference type="Proteomes" id="UP000289886"/>
    </source>
</evidence>
<evidence type="ECO:0000256" key="6">
    <source>
        <dbReference type="ARBA" id="ARBA00022807"/>
    </source>
</evidence>
<evidence type="ECO:0000256" key="4">
    <source>
        <dbReference type="ARBA" id="ARBA00022786"/>
    </source>
</evidence>
<organism evidence="11 12">
    <name type="scientific">Acipenser ruthenus</name>
    <name type="common">Sterlet sturgeon</name>
    <dbReference type="NCBI Taxonomy" id="7906"/>
    <lineage>
        <taxon>Eukaryota</taxon>
        <taxon>Metazoa</taxon>
        <taxon>Chordata</taxon>
        <taxon>Craniata</taxon>
        <taxon>Vertebrata</taxon>
        <taxon>Euteleostomi</taxon>
        <taxon>Actinopterygii</taxon>
        <taxon>Chondrostei</taxon>
        <taxon>Acipenseriformes</taxon>
        <taxon>Acipenseridae</taxon>
        <taxon>Acipenser</taxon>
    </lineage>
</organism>
<feature type="region of interest" description="Disordered" evidence="9">
    <location>
        <begin position="176"/>
        <end position="196"/>
    </location>
</feature>
<protein>
    <recommendedName>
        <fullName evidence="8">Ubiquitin carboxyl-terminal hydrolase MINDY</fullName>
        <ecNumber evidence="8">3.4.19.12</ecNumber>
    </recommendedName>
</protein>
<sequence>MHVLQYKTLVHNLHCSVYIDWQCYFLFQGLKKTISIMDQELPRTNSSVNNRNDLRRVLKLESLYKMNKAQEIPLKAMLEIIVKHCLETQNMTNTRTEDCLFQKNTEPKSRSSVMSSVSVCDISDEEKGGSTAVSNQSKTDVYRSSDDIACTSYKFLSYTNSQSNSKISAKCVKKNASSSEGERDSQQRSFSFAKDSDSLKVDVSPTEVNNAFTELQKPRSGRIVRGMMAGPVASSQEESNKKRFLRRSSGSNVALPLKDEELKNNSTSNSVPSNLATIQLSQSKSISSVIEDPSTNELFERELNRMEKKDTHAVKSGQMMQKERGQSTTPNREISQAYKKKSTASPKADVLQMKLMKLDDINDEEEFCELSRVPVFSSTSRLNVAAHPIDLNLAVDLKNILFGSSFACFNDEWKIQSFPFNDLPDLRYGIVQKKGGPCGVLASVQACVLQKLLFEETSSSSKSHSSGEKQFIPAGRYKSDGILETIILHTVSSQEDLPLFLEQNIHQELVNLLLTGRAVSNVFNDVIELDSGNGNSTVLNGITGRSDIGLLSLFEHYNLCKVGSYLKSPKYPIWVICSESHFSVLFCVQKELMNDWRMERRFDLYYYDELANQQEEIRLTVDTYQNYVADAENDLIPPIEHCIRTKWNGAVVDWNGAEPLL</sequence>
<comment type="function">
    <text evidence="7">Probable hydrolase that can remove 'Lys-48'-linked conjugated ubiquitin from proteins.</text>
</comment>
<evidence type="ECO:0000313" key="11">
    <source>
        <dbReference type="EMBL" id="RXM32647.1"/>
    </source>
</evidence>
<dbReference type="AlphaFoldDB" id="A0A444UBT2"/>
<dbReference type="PANTHER" id="PTHR12473">
    <property type="entry name" value="UBIQUITIN CARBOXYL-TERMINAL HYDROLASE MINDY-4-RELATED"/>
    <property type="match status" value="1"/>
</dbReference>
<feature type="region of interest" description="Disordered" evidence="9">
    <location>
        <begin position="308"/>
        <end position="341"/>
    </location>
</feature>
<evidence type="ECO:0000256" key="9">
    <source>
        <dbReference type="SAM" id="MobiDB-lite"/>
    </source>
</evidence>
<comment type="similarity">
    <text evidence="2 8">Belongs to the MINDY deubiquitinase family. FAM188 subfamily.</text>
</comment>
<dbReference type="InterPro" id="IPR059022">
    <property type="entry name" value="MINDY4_N"/>
</dbReference>
<reference evidence="11 12" key="1">
    <citation type="submission" date="2019-01" db="EMBL/GenBank/DDBJ databases">
        <title>Draft Genome and Complete Hox-Cluster Characterization of the Sterlet Sturgeon (Acipenser ruthenus).</title>
        <authorList>
            <person name="Wei Q."/>
        </authorList>
    </citation>
    <scope>NUCLEOTIDE SEQUENCE [LARGE SCALE GENOMIC DNA]</scope>
    <source>
        <strain evidence="11">WHYD16114868_AA</strain>
        <tissue evidence="11">Blood</tissue>
    </source>
</reference>
<dbReference type="InterPro" id="IPR025257">
    <property type="entry name" value="MINDY-3/4_CD"/>
</dbReference>
<keyword evidence="5 8" id="KW-0378">Hydrolase</keyword>
<keyword evidence="12" id="KW-1185">Reference proteome</keyword>
<dbReference type="GO" id="GO:1990380">
    <property type="term" value="F:K48-linked deubiquitinase activity"/>
    <property type="evidence" value="ECO:0007669"/>
    <property type="project" value="UniProtKB-UniRule"/>
</dbReference>
<dbReference type="SMART" id="SM01174">
    <property type="entry name" value="DUF4205"/>
    <property type="match status" value="1"/>
</dbReference>
<name>A0A444UBT2_ACIRT</name>
<feature type="region of interest" description="Disordered" evidence="9">
    <location>
        <begin position="230"/>
        <end position="251"/>
    </location>
</feature>
<dbReference type="Pfam" id="PF13898">
    <property type="entry name" value="MINDY-3_4_CD"/>
    <property type="match status" value="2"/>
</dbReference>
<accession>A0A444UBT2</accession>
<dbReference type="GO" id="GO:0006508">
    <property type="term" value="P:proteolysis"/>
    <property type="evidence" value="ECO:0007669"/>
    <property type="project" value="UniProtKB-KW"/>
</dbReference>
<comment type="function">
    <text evidence="8">Hydrolase that can remove 'Lys-48'-linked conjugated ubiquitin from proteins.</text>
</comment>
<evidence type="ECO:0000256" key="7">
    <source>
        <dbReference type="ARBA" id="ARBA00037630"/>
    </source>
</evidence>
<evidence type="ECO:0000256" key="2">
    <source>
        <dbReference type="ARBA" id="ARBA00011074"/>
    </source>
</evidence>
<dbReference type="InterPro" id="IPR039785">
    <property type="entry name" value="MINY3/4"/>
</dbReference>
<dbReference type="PANTHER" id="PTHR12473:SF8">
    <property type="entry name" value="UBIQUITIN CARBOXYL-TERMINAL HYDROLASE MINDY-4-RELATED"/>
    <property type="match status" value="1"/>
</dbReference>
<evidence type="ECO:0000259" key="10">
    <source>
        <dbReference type="SMART" id="SM01174"/>
    </source>
</evidence>
<dbReference type="Proteomes" id="UP000289886">
    <property type="component" value="Unassembled WGS sequence"/>
</dbReference>
<evidence type="ECO:0000256" key="3">
    <source>
        <dbReference type="ARBA" id="ARBA00022670"/>
    </source>
</evidence>
<evidence type="ECO:0000256" key="5">
    <source>
        <dbReference type="ARBA" id="ARBA00022801"/>
    </source>
</evidence>
<keyword evidence="4 8" id="KW-0833">Ubl conjugation pathway</keyword>
<keyword evidence="3 8" id="KW-0645">Protease</keyword>
<comment type="catalytic activity">
    <reaction evidence="1 8">
        <text>Thiol-dependent hydrolysis of ester, thioester, amide, peptide and isopeptide bonds formed by the C-terminal Gly of ubiquitin (a 76-residue protein attached to proteins as an intracellular targeting signal).</text>
        <dbReference type="EC" id="3.4.19.12"/>
    </reaction>
</comment>
<evidence type="ECO:0000256" key="1">
    <source>
        <dbReference type="ARBA" id="ARBA00000707"/>
    </source>
</evidence>
<gene>
    <name evidence="11" type="ORF">EOD39_15847</name>
</gene>
<feature type="domain" description="Deubiquitinating enzyme MINDY-3/4 conserved" evidence="10">
    <location>
        <begin position="398"/>
        <end position="656"/>
    </location>
</feature>